<dbReference type="InterPro" id="IPR007607">
    <property type="entry name" value="BacA/B"/>
</dbReference>
<feature type="compositionally biased region" description="Basic and acidic residues" evidence="2">
    <location>
        <begin position="167"/>
        <end position="186"/>
    </location>
</feature>
<dbReference type="EMBL" id="NPZB01000002">
    <property type="protein sequence ID" value="PNS08330.1"/>
    <property type="molecule type" value="Genomic_DNA"/>
</dbReference>
<reference evidence="3 4" key="1">
    <citation type="submission" date="2017-08" db="EMBL/GenBank/DDBJ databases">
        <title>Lysobacter sylvestris genome.</title>
        <authorList>
            <person name="Zhang D.-C."/>
            <person name="Albuquerque L."/>
            <person name="Franca L."/>
            <person name="Froufe H.J.C."/>
            <person name="Barroso C."/>
            <person name="Egas C."/>
            <person name="Da Costa M."/>
            <person name="Margesin R."/>
        </authorList>
    </citation>
    <scope>NUCLEOTIDE SEQUENCE [LARGE SCALE GENOMIC DNA]</scope>
    <source>
        <strain evidence="3 4">AM20-91</strain>
    </source>
</reference>
<gene>
    <name evidence="3" type="ORF">Lysil_2506</name>
</gene>
<protein>
    <submittedName>
        <fullName evidence="3">Polymer-forming cytoskeletal</fullName>
    </submittedName>
</protein>
<comment type="caution">
    <text evidence="3">The sequence shown here is derived from an EMBL/GenBank/DDBJ whole genome shotgun (WGS) entry which is preliminary data.</text>
</comment>
<dbReference type="RefSeq" id="WP_103075926.1">
    <property type="nucleotide sequence ID" value="NZ_NPZB01000002.1"/>
</dbReference>
<accession>A0A2K1PZW6</accession>
<dbReference type="PANTHER" id="PTHR35024">
    <property type="entry name" value="HYPOTHETICAL CYTOSOLIC PROTEIN"/>
    <property type="match status" value="1"/>
</dbReference>
<evidence type="ECO:0000313" key="3">
    <source>
        <dbReference type="EMBL" id="PNS08330.1"/>
    </source>
</evidence>
<evidence type="ECO:0000313" key="4">
    <source>
        <dbReference type="Proteomes" id="UP000236220"/>
    </source>
</evidence>
<evidence type="ECO:0000256" key="1">
    <source>
        <dbReference type="ARBA" id="ARBA00044755"/>
    </source>
</evidence>
<proteinExistence type="inferred from homology"/>
<evidence type="ECO:0000256" key="2">
    <source>
        <dbReference type="SAM" id="MobiDB-lite"/>
    </source>
</evidence>
<feature type="region of interest" description="Disordered" evidence="2">
    <location>
        <begin position="160"/>
        <end position="186"/>
    </location>
</feature>
<name>A0A2K1PZW6_9GAMM</name>
<dbReference type="Proteomes" id="UP000236220">
    <property type="component" value="Unassembled WGS sequence"/>
</dbReference>
<sequence>MAIWKDPTQPKKDTAPFPQAEPSPAAASINPIREASAPAMSTNADSLSPVRAVPASSPTMKESVIASDLTIEGKIQGAGHVRIAGRFKGDVDVKGDLTVEQGAKLDGSVKADKVIVSGELDGNIHSANRVELMATCAMNGDIKADTLTVASGSRLRGRVECGNWDNMPKRESSDDANKREANSTSV</sequence>
<dbReference type="OrthoDB" id="6023669at2"/>
<comment type="similarity">
    <text evidence="1">Belongs to the bactofilin family.</text>
</comment>
<dbReference type="PANTHER" id="PTHR35024:SF4">
    <property type="entry name" value="POLYMER-FORMING CYTOSKELETAL PROTEIN"/>
    <property type="match status" value="1"/>
</dbReference>
<feature type="region of interest" description="Disordered" evidence="2">
    <location>
        <begin position="1"/>
        <end position="55"/>
    </location>
</feature>
<keyword evidence="4" id="KW-1185">Reference proteome</keyword>
<organism evidence="3 4">
    <name type="scientific">Solilutibacter silvestris</name>
    <dbReference type="NCBI Taxonomy" id="1645665"/>
    <lineage>
        <taxon>Bacteria</taxon>
        <taxon>Pseudomonadati</taxon>
        <taxon>Pseudomonadota</taxon>
        <taxon>Gammaproteobacteria</taxon>
        <taxon>Lysobacterales</taxon>
        <taxon>Lysobacteraceae</taxon>
        <taxon>Solilutibacter</taxon>
    </lineage>
</organism>
<dbReference type="Pfam" id="PF04519">
    <property type="entry name" value="Bactofilin"/>
    <property type="match status" value="1"/>
</dbReference>
<dbReference type="AlphaFoldDB" id="A0A2K1PZW6"/>